<evidence type="ECO:0000313" key="2">
    <source>
        <dbReference type="Proteomes" id="UP000234323"/>
    </source>
</evidence>
<dbReference type="AlphaFoldDB" id="A0A2I1H0J3"/>
<dbReference type="Proteomes" id="UP000234323">
    <property type="component" value="Unassembled WGS sequence"/>
</dbReference>
<dbReference type="EMBL" id="LLXI01001186">
    <property type="protein sequence ID" value="PKY52341.1"/>
    <property type="molecule type" value="Genomic_DNA"/>
</dbReference>
<keyword evidence="2" id="KW-1185">Reference proteome</keyword>
<name>A0A2I1H0J3_9GLOM</name>
<evidence type="ECO:0000313" key="1">
    <source>
        <dbReference type="EMBL" id="PKY52341.1"/>
    </source>
</evidence>
<accession>A0A2I1H0J3</accession>
<organism evidence="1 2">
    <name type="scientific">Rhizophagus irregularis</name>
    <dbReference type="NCBI Taxonomy" id="588596"/>
    <lineage>
        <taxon>Eukaryota</taxon>
        <taxon>Fungi</taxon>
        <taxon>Fungi incertae sedis</taxon>
        <taxon>Mucoromycota</taxon>
        <taxon>Glomeromycotina</taxon>
        <taxon>Glomeromycetes</taxon>
        <taxon>Glomerales</taxon>
        <taxon>Glomeraceae</taxon>
        <taxon>Rhizophagus</taxon>
    </lineage>
</organism>
<sequence>MANMMLKKSWGDDGNDALVSDFFNETEDWGNDNDSGWNNLEDVEDKTKEFDLAKYQNQPDDYYDKYGPNGSLTKAIAENASSGLESNIINPYTYQITEKIKELKE</sequence>
<comment type="caution">
    <text evidence="1">The sequence shown here is derived from an EMBL/GenBank/DDBJ whole genome shotgun (WGS) entry which is preliminary data.</text>
</comment>
<reference evidence="1 2" key="1">
    <citation type="submission" date="2015-10" db="EMBL/GenBank/DDBJ databases">
        <title>Genome analyses suggest a sexual origin of heterokaryosis in a supposedly ancient asexual fungus.</title>
        <authorList>
            <person name="Ropars J."/>
            <person name="Sedzielewska K."/>
            <person name="Noel J."/>
            <person name="Charron P."/>
            <person name="Farinelli L."/>
            <person name="Marton T."/>
            <person name="Kruger M."/>
            <person name="Pelin A."/>
            <person name="Brachmann A."/>
            <person name="Corradi N."/>
        </authorList>
    </citation>
    <scope>NUCLEOTIDE SEQUENCE [LARGE SCALE GENOMIC DNA]</scope>
    <source>
        <strain evidence="1 2">A4</strain>
    </source>
</reference>
<dbReference type="VEuPathDB" id="FungiDB:RhiirFUN_026031"/>
<proteinExistence type="predicted"/>
<protein>
    <submittedName>
        <fullName evidence="1">Uncharacterized protein</fullName>
    </submittedName>
</protein>
<gene>
    <name evidence="1" type="ORF">RhiirA4_469916</name>
</gene>